<sequence>MPNDFTRPSQQPRTTPGGWLRSWCLLVCVYSVAIGGGCATQRFLIHRDVPANPLNAQLELLTRSGPKITSRTDSVLRRYALSDLYETEPRRCLEEMQSLLESETEGELVYGVSELAYILGKRQEKNHHEPEALDLYAIAVSNAYMYLFSNEFDVVRNPYDPQFRGACDLYNESLEATLRLINRDGHLKPGYSYQLTTGTQTYEVPVQVRGKWGNADFERFEFVSDYELEGLPASGLTYGLGVPLIAVRKKGDPSDPREQYYPDGLSFPVTALLRVVKPGSMPGSGAVRRHHCVLELHDPLDAVDLSLAGRLVPLQTDLSTSLAYFLDSDQFRETDQATLGLIDPQRSQKHRGIFMLEPFDPKRIPVVMVHGLWSSPVTWMPMFNDLRSFAKIRENYQFWFYQYPTGQPFWSSATQMREDLTALRQQLDPDHRYQALDYTVLVGHSMGGLVSRMQTIDSGDQFWQIMSEEPFEKINGNPEALAKLHKAAYFKASHDIKRVVTIGTPHRGSDYANDTTRWLGRKLIRLPTMMVATTQDLVNQNPGVFLNADLLINSTSIDSLSPESPVFPVMLRAPRPDWVTYHNIIGLNPTRSWLGTEKEATGDGVVEYGSAHMDDVVSEITVKSEHQNIHRHPQAILEVRRILLEHLDSVQAEYRVAQRLAQLEAQRASEPVLAASSERRAATPGLPPLADPRPRAAVVQATYAQE</sequence>
<dbReference type="AlphaFoldDB" id="A0A518FZQ4"/>
<feature type="domain" description="AB hydrolase-1" evidence="2">
    <location>
        <begin position="366"/>
        <end position="455"/>
    </location>
</feature>
<evidence type="ECO:0000313" key="4">
    <source>
        <dbReference type="Proteomes" id="UP000318017"/>
    </source>
</evidence>
<proteinExistence type="predicted"/>
<dbReference type="Proteomes" id="UP000318017">
    <property type="component" value="Chromosome"/>
</dbReference>
<dbReference type="KEGG" id="ahel:Q31a_00230"/>
<name>A0A518FZQ4_9BACT</name>
<dbReference type="RefSeq" id="WP_145072383.1">
    <property type="nucleotide sequence ID" value="NZ_CP036298.1"/>
</dbReference>
<evidence type="ECO:0000313" key="3">
    <source>
        <dbReference type="EMBL" id="QDV21744.1"/>
    </source>
</evidence>
<dbReference type="GO" id="GO:0016787">
    <property type="term" value="F:hydrolase activity"/>
    <property type="evidence" value="ECO:0007669"/>
    <property type="project" value="UniProtKB-KW"/>
</dbReference>
<keyword evidence="3" id="KW-0378">Hydrolase</keyword>
<accession>A0A518FZQ4</accession>
<reference evidence="3 4" key="1">
    <citation type="submission" date="2019-02" db="EMBL/GenBank/DDBJ databases">
        <title>Deep-cultivation of Planctomycetes and their phenomic and genomic characterization uncovers novel biology.</title>
        <authorList>
            <person name="Wiegand S."/>
            <person name="Jogler M."/>
            <person name="Boedeker C."/>
            <person name="Pinto D."/>
            <person name="Vollmers J."/>
            <person name="Rivas-Marin E."/>
            <person name="Kohn T."/>
            <person name="Peeters S.H."/>
            <person name="Heuer A."/>
            <person name="Rast P."/>
            <person name="Oberbeckmann S."/>
            <person name="Bunk B."/>
            <person name="Jeske O."/>
            <person name="Meyerdierks A."/>
            <person name="Storesund J.E."/>
            <person name="Kallscheuer N."/>
            <person name="Luecker S."/>
            <person name="Lage O.M."/>
            <person name="Pohl T."/>
            <person name="Merkel B.J."/>
            <person name="Hornburger P."/>
            <person name="Mueller R.-W."/>
            <person name="Bruemmer F."/>
            <person name="Labrenz M."/>
            <person name="Spormann A.M."/>
            <person name="Op den Camp H."/>
            <person name="Overmann J."/>
            <person name="Amann R."/>
            <person name="Jetten M.S.M."/>
            <person name="Mascher T."/>
            <person name="Medema M.H."/>
            <person name="Devos D.P."/>
            <person name="Kaster A.-K."/>
            <person name="Ovreas L."/>
            <person name="Rohde M."/>
            <person name="Galperin M.Y."/>
            <person name="Jogler C."/>
        </authorList>
    </citation>
    <scope>NUCLEOTIDE SEQUENCE [LARGE SCALE GENOMIC DNA]</scope>
    <source>
        <strain evidence="3 4">Q31a</strain>
    </source>
</reference>
<gene>
    <name evidence="3" type="ORF">Q31a_00230</name>
</gene>
<dbReference type="Gene3D" id="3.40.50.1820">
    <property type="entry name" value="alpha/beta hydrolase"/>
    <property type="match status" value="1"/>
</dbReference>
<dbReference type="EMBL" id="CP036298">
    <property type="protein sequence ID" value="QDV21744.1"/>
    <property type="molecule type" value="Genomic_DNA"/>
</dbReference>
<dbReference type="InterPro" id="IPR000073">
    <property type="entry name" value="AB_hydrolase_1"/>
</dbReference>
<dbReference type="SUPFAM" id="SSF53474">
    <property type="entry name" value="alpha/beta-Hydrolases"/>
    <property type="match status" value="1"/>
</dbReference>
<keyword evidence="4" id="KW-1185">Reference proteome</keyword>
<evidence type="ECO:0000259" key="2">
    <source>
        <dbReference type="Pfam" id="PF12697"/>
    </source>
</evidence>
<evidence type="ECO:0000256" key="1">
    <source>
        <dbReference type="SAM" id="MobiDB-lite"/>
    </source>
</evidence>
<dbReference type="OrthoDB" id="869379at2"/>
<feature type="region of interest" description="Disordered" evidence="1">
    <location>
        <begin position="671"/>
        <end position="695"/>
    </location>
</feature>
<dbReference type="Pfam" id="PF12697">
    <property type="entry name" value="Abhydrolase_6"/>
    <property type="match status" value="1"/>
</dbReference>
<dbReference type="InterPro" id="IPR029058">
    <property type="entry name" value="AB_hydrolase_fold"/>
</dbReference>
<protein>
    <submittedName>
        <fullName evidence="3">Alpha/beta hydrolase family protein</fullName>
    </submittedName>
</protein>
<organism evidence="3 4">
    <name type="scientific">Aureliella helgolandensis</name>
    <dbReference type="NCBI Taxonomy" id="2527968"/>
    <lineage>
        <taxon>Bacteria</taxon>
        <taxon>Pseudomonadati</taxon>
        <taxon>Planctomycetota</taxon>
        <taxon>Planctomycetia</taxon>
        <taxon>Pirellulales</taxon>
        <taxon>Pirellulaceae</taxon>
        <taxon>Aureliella</taxon>
    </lineage>
</organism>